<reference evidence="1 2" key="1">
    <citation type="journal article" date="2016" name="Genome Announc.">
        <title>Draft Genome Sequence of the Anaerobic Ammonium-Oxidizing Bacterium 'Candidatus Brocadia sp. 40'.</title>
        <authorList>
            <person name="Ali M."/>
            <person name="Haroon M.F."/>
            <person name="Narita Y."/>
            <person name="Zhang L."/>
            <person name="Rangel Shaw D."/>
            <person name="Okabe S."/>
            <person name="Saikaly P.E."/>
        </authorList>
    </citation>
    <scope>NUCLEOTIDE SEQUENCE [LARGE SCALE GENOMIC DNA]</scope>
    <source>
        <strain evidence="1 2">40</strain>
    </source>
</reference>
<protein>
    <submittedName>
        <fullName evidence="1">Uncharacterized protein</fullName>
    </submittedName>
</protein>
<name>A0A1V6LY85_9BACT</name>
<dbReference type="RefSeq" id="WP_070067737.1">
    <property type="nucleotide sequence ID" value="NZ_MJUW02000105.1"/>
</dbReference>
<accession>A0A1V6LY85</accession>
<evidence type="ECO:0000313" key="2">
    <source>
        <dbReference type="Proteomes" id="UP000242219"/>
    </source>
</evidence>
<dbReference type="AlphaFoldDB" id="A0A1V6LY85"/>
<sequence>MIIANRPLIEINQQAISLLYKELGVVDAVRFLKQFTQGYGNYTQEREVVFANKSLEDIVNEIEKRRKTTK</sequence>
<evidence type="ECO:0000313" key="1">
    <source>
        <dbReference type="EMBL" id="OQD45105.1"/>
    </source>
</evidence>
<gene>
    <name evidence="1" type="ORF">BIY37_10265</name>
</gene>
<proteinExistence type="predicted"/>
<organism evidence="1 2">
    <name type="scientific">Candidatus Brocadia sapporoensis</name>
    <dbReference type="NCBI Taxonomy" id="392547"/>
    <lineage>
        <taxon>Bacteria</taxon>
        <taxon>Pseudomonadati</taxon>
        <taxon>Planctomycetota</taxon>
        <taxon>Candidatus Brocadiia</taxon>
        <taxon>Candidatus Brocadiales</taxon>
        <taxon>Candidatus Brocadiaceae</taxon>
        <taxon>Candidatus Brocadia</taxon>
    </lineage>
</organism>
<dbReference type="EMBL" id="MJUW02000105">
    <property type="protein sequence ID" value="OQD45105.1"/>
    <property type="molecule type" value="Genomic_DNA"/>
</dbReference>
<keyword evidence="2" id="KW-1185">Reference proteome</keyword>
<dbReference type="Proteomes" id="UP000242219">
    <property type="component" value="Unassembled WGS sequence"/>
</dbReference>
<comment type="caution">
    <text evidence="1">The sequence shown here is derived from an EMBL/GenBank/DDBJ whole genome shotgun (WGS) entry which is preliminary data.</text>
</comment>